<dbReference type="NCBIfam" id="TIGR00355">
    <property type="entry name" value="purH"/>
    <property type="match status" value="1"/>
</dbReference>
<reference evidence="12 13" key="1">
    <citation type="submission" date="2019-07" db="EMBL/GenBank/DDBJ databases">
        <authorList>
            <person name="Park M."/>
        </authorList>
    </citation>
    <scope>NUCLEOTIDE SEQUENCE [LARGE SCALE GENOMIC DNA]</scope>
    <source>
        <strain evidence="12 13">KCTC32445</strain>
    </source>
</reference>
<dbReference type="EC" id="2.1.2.3" evidence="10"/>
<evidence type="ECO:0000256" key="8">
    <source>
        <dbReference type="ARBA" id="ARBA00050488"/>
    </source>
</evidence>
<evidence type="ECO:0000256" key="2">
    <source>
        <dbReference type="ARBA" id="ARBA00004954"/>
    </source>
</evidence>
<name>A0A553WB34_9SPHN</name>
<comment type="pathway">
    <text evidence="1 10">Purine metabolism; IMP biosynthesis via de novo pathway; IMP from 5-formamido-1-(5-phospho-D-ribosyl)imidazole-4-carboxamide: step 1/1.</text>
</comment>
<dbReference type="GO" id="GO:0006189">
    <property type="term" value="P:'de novo' IMP biosynthetic process"/>
    <property type="evidence" value="ECO:0007669"/>
    <property type="project" value="UniProtKB-UniRule"/>
</dbReference>
<dbReference type="InterPro" id="IPR011607">
    <property type="entry name" value="MGS-like_dom"/>
</dbReference>
<feature type="domain" description="MGS-like" evidence="11">
    <location>
        <begin position="1"/>
        <end position="148"/>
    </location>
</feature>
<gene>
    <name evidence="10 12" type="primary">purH</name>
    <name evidence="12" type="ORF">FOM92_12110</name>
</gene>
<evidence type="ECO:0000256" key="10">
    <source>
        <dbReference type="HAMAP-Rule" id="MF_00139"/>
    </source>
</evidence>
<dbReference type="EMBL" id="VKKU01000002">
    <property type="protein sequence ID" value="TSB01900.1"/>
    <property type="molecule type" value="Genomic_DNA"/>
</dbReference>
<evidence type="ECO:0000256" key="7">
    <source>
        <dbReference type="ARBA" id="ARBA00023268"/>
    </source>
</evidence>
<dbReference type="RefSeq" id="WP_143777120.1">
    <property type="nucleotide sequence ID" value="NZ_VKKU01000002.1"/>
</dbReference>
<keyword evidence="5 10" id="KW-0658">Purine biosynthesis</keyword>
<dbReference type="AlphaFoldDB" id="A0A553WB34"/>
<evidence type="ECO:0000256" key="6">
    <source>
        <dbReference type="ARBA" id="ARBA00022801"/>
    </source>
</evidence>
<dbReference type="GO" id="GO:0003937">
    <property type="term" value="F:IMP cyclohydrolase activity"/>
    <property type="evidence" value="ECO:0007669"/>
    <property type="project" value="UniProtKB-UniRule"/>
</dbReference>
<comment type="catalytic activity">
    <reaction evidence="8 10">
        <text>(6R)-10-formyltetrahydrofolate + 5-amino-1-(5-phospho-beta-D-ribosyl)imidazole-4-carboxamide = 5-formamido-1-(5-phospho-D-ribosyl)imidazole-4-carboxamide + (6S)-5,6,7,8-tetrahydrofolate</text>
        <dbReference type="Rhea" id="RHEA:22192"/>
        <dbReference type="ChEBI" id="CHEBI:57453"/>
        <dbReference type="ChEBI" id="CHEBI:58467"/>
        <dbReference type="ChEBI" id="CHEBI:58475"/>
        <dbReference type="ChEBI" id="CHEBI:195366"/>
        <dbReference type="EC" id="2.1.2.3"/>
    </reaction>
</comment>
<dbReference type="OrthoDB" id="9802065at2"/>
<protein>
    <recommendedName>
        <fullName evidence="10">Bifunctional purine biosynthesis protein PurH</fullName>
    </recommendedName>
    <domain>
        <recommendedName>
            <fullName evidence="10">Phosphoribosylaminoimidazolecarboxamide formyltransferase</fullName>
            <ecNumber evidence="10">2.1.2.3</ecNumber>
        </recommendedName>
        <alternativeName>
            <fullName evidence="10">AICAR transformylase</fullName>
        </alternativeName>
    </domain>
    <domain>
        <recommendedName>
            <fullName evidence="10">IMP cyclohydrolase</fullName>
            <ecNumber evidence="10">3.5.4.10</ecNumber>
        </recommendedName>
        <alternativeName>
            <fullName evidence="10">ATIC</fullName>
        </alternativeName>
        <alternativeName>
            <fullName evidence="10">IMP synthase</fullName>
        </alternativeName>
        <alternativeName>
            <fullName evidence="10">Inosinicase</fullName>
        </alternativeName>
    </domain>
</protein>
<dbReference type="PIRSF" id="PIRSF000414">
    <property type="entry name" value="AICARFT_IMPCHas"/>
    <property type="match status" value="1"/>
</dbReference>
<comment type="caution">
    <text evidence="12">The sequence shown here is derived from an EMBL/GenBank/DDBJ whole genome shotgun (WGS) entry which is preliminary data.</text>
</comment>
<dbReference type="FunFam" id="3.40.140.20:FF:000002">
    <property type="entry name" value="Bifunctional purine biosynthesis protein PurH"/>
    <property type="match status" value="1"/>
</dbReference>
<dbReference type="Gene3D" id="3.40.140.20">
    <property type="match status" value="2"/>
</dbReference>
<dbReference type="Pfam" id="PF02142">
    <property type="entry name" value="MGS"/>
    <property type="match status" value="1"/>
</dbReference>
<dbReference type="InterPro" id="IPR024051">
    <property type="entry name" value="AICAR_Tfase_dup_dom_sf"/>
</dbReference>
<sequence length="529" mass="56078">MEDVVIKRALLSVSDKTGLVELGHALAARHVELVSTGGTAKTLRDAGLAVKDISELTGFPEMMDGRVKTLHPKVHGGLLAVRDNAEHAAAMKEHDIGAIDLVVVNLYPFAQTVMKGASRDEIIENIDIGGPSMVRSAAKNHAYVTIVTEPADYDNLVAELEESGGKTSYDFRRKCAAKAYSATAAYDSMISQWFAFADQQQLFPDMLAVNGNRIEELRYGENPHQRAALYVPVGPHGAGIAQAEQVQGKELSYNNYNDADAALELVSEFRDGPPTVVIVKHANPCGVASGDTLIDAYRAALECDSVSAFGGIVAVNRPLDGATAEAITEIFTEVVAAPAADDAAKAVFAKKKNLRLLLTGNLPDPKRGGLAIKPITGGLLVQSRDNGHVADSEFKVVTKRAPTAQELADCRFAWTVAKHVKSNAIVYAKDGATAGIGAGQMNRRDSARIAAIKAREAAETYGWETPRTVGSAVASDAFFPFADGLLAAAEAGATAVIQPGGSMRDDEVIAAADEAGLAMVFTGMRHFRH</sequence>
<evidence type="ECO:0000256" key="3">
    <source>
        <dbReference type="ARBA" id="ARBA00007667"/>
    </source>
</evidence>
<dbReference type="GO" id="GO:0005829">
    <property type="term" value="C:cytosol"/>
    <property type="evidence" value="ECO:0007669"/>
    <property type="project" value="TreeGrafter"/>
</dbReference>
<evidence type="ECO:0000256" key="9">
    <source>
        <dbReference type="ARBA" id="ARBA00050687"/>
    </source>
</evidence>
<dbReference type="InterPro" id="IPR036914">
    <property type="entry name" value="MGS-like_dom_sf"/>
</dbReference>
<evidence type="ECO:0000256" key="4">
    <source>
        <dbReference type="ARBA" id="ARBA00022679"/>
    </source>
</evidence>
<dbReference type="EC" id="3.5.4.10" evidence="10"/>
<dbReference type="HAMAP" id="MF_00139">
    <property type="entry name" value="PurH"/>
    <property type="match status" value="1"/>
</dbReference>
<evidence type="ECO:0000313" key="12">
    <source>
        <dbReference type="EMBL" id="TSB01900.1"/>
    </source>
</evidence>
<dbReference type="GO" id="GO:0004643">
    <property type="term" value="F:phosphoribosylaminoimidazolecarboxamide formyltransferase activity"/>
    <property type="evidence" value="ECO:0007669"/>
    <property type="project" value="UniProtKB-UniRule"/>
</dbReference>
<dbReference type="PANTHER" id="PTHR11692">
    <property type="entry name" value="BIFUNCTIONAL PURINE BIOSYNTHESIS PROTEIN PURH"/>
    <property type="match status" value="1"/>
</dbReference>
<evidence type="ECO:0000256" key="5">
    <source>
        <dbReference type="ARBA" id="ARBA00022755"/>
    </source>
</evidence>
<dbReference type="InterPro" id="IPR016193">
    <property type="entry name" value="Cytidine_deaminase-like"/>
</dbReference>
<evidence type="ECO:0000313" key="13">
    <source>
        <dbReference type="Proteomes" id="UP000320160"/>
    </source>
</evidence>
<dbReference type="PANTHER" id="PTHR11692:SF0">
    <property type="entry name" value="BIFUNCTIONAL PURINE BIOSYNTHESIS PROTEIN ATIC"/>
    <property type="match status" value="1"/>
</dbReference>
<dbReference type="Proteomes" id="UP000320160">
    <property type="component" value="Unassembled WGS sequence"/>
</dbReference>
<comment type="similarity">
    <text evidence="3 10">Belongs to the PurH family.</text>
</comment>
<comment type="domain">
    <text evidence="10">The IMP cyclohydrolase activity resides in the N-terminal region.</text>
</comment>
<dbReference type="SUPFAM" id="SSF52335">
    <property type="entry name" value="Methylglyoxal synthase-like"/>
    <property type="match status" value="1"/>
</dbReference>
<dbReference type="Pfam" id="PF01808">
    <property type="entry name" value="AICARFT_IMPCHas"/>
    <property type="match status" value="1"/>
</dbReference>
<keyword evidence="7 10" id="KW-0511">Multifunctional enzyme</keyword>
<dbReference type="FunFam" id="3.40.140.20:FF:000001">
    <property type="entry name" value="Bifunctional purine biosynthesis protein PurH"/>
    <property type="match status" value="1"/>
</dbReference>
<keyword evidence="6 10" id="KW-0378">Hydrolase</keyword>
<dbReference type="UniPathway" id="UPA00074">
    <property type="reaction ID" value="UER00133"/>
</dbReference>
<evidence type="ECO:0000256" key="1">
    <source>
        <dbReference type="ARBA" id="ARBA00004844"/>
    </source>
</evidence>
<dbReference type="SMART" id="SM00851">
    <property type="entry name" value="MGS"/>
    <property type="match status" value="1"/>
</dbReference>
<dbReference type="NCBIfam" id="NF002049">
    <property type="entry name" value="PRK00881.1"/>
    <property type="match status" value="1"/>
</dbReference>
<dbReference type="CDD" id="cd01421">
    <property type="entry name" value="IMPCH"/>
    <property type="match status" value="1"/>
</dbReference>
<dbReference type="SUPFAM" id="SSF53927">
    <property type="entry name" value="Cytidine deaminase-like"/>
    <property type="match status" value="1"/>
</dbReference>
<organism evidence="12 13">
    <name type="scientific">Sphingorhabdus contaminans</name>
    <dbReference type="NCBI Taxonomy" id="1343899"/>
    <lineage>
        <taxon>Bacteria</taxon>
        <taxon>Pseudomonadati</taxon>
        <taxon>Pseudomonadota</taxon>
        <taxon>Alphaproteobacteria</taxon>
        <taxon>Sphingomonadales</taxon>
        <taxon>Sphingomonadaceae</taxon>
        <taxon>Sphingorhabdus</taxon>
    </lineage>
</organism>
<dbReference type="Gene3D" id="3.40.50.1380">
    <property type="entry name" value="Methylglyoxal synthase-like domain"/>
    <property type="match status" value="1"/>
</dbReference>
<comment type="pathway">
    <text evidence="2 10">Purine metabolism; IMP biosynthesis via de novo pathway; 5-formamido-1-(5-phospho-D-ribosyl)imidazole-4-carboxamide from 5-amino-1-(5-phospho-D-ribosyl)imidazole-4-carboxamide (10-formyl THF route): step 1/1.</text>
</comment>
<accession>A0A553WB34</accession>
<comment type="catalytic activity">
    <reaction evidence="9 10">
        <text>IMP + H2O = 5-formamido-1-(5-phospho-D-ribosyl)imidazole-4-carboxamide</text>
        <dbReference type="Rhea" id="RHEA:18445"/>
        <dbReference type="ChEBI" id="CHEBI:15377"/>
        <dbReference type="ChEBI" id="CHEBI:58053"/>
        <dbReference type="ChEBI" id="CHEBI:58467"/>
        <dbReference type="EC" id="3.5.4.10"/>
    </reaction>
</comment>
<dbReference type="PROSITE" id="PS51855">
    <property type="entry name" value="MGS"/>
    <property type="match status" value="1"/>
</dbReference>
<dbReference type="InterPro" id="IPR002695">
    <property type="entry name" value="PurH-like"/>
</dbReference>
<dbReference type="FunFam" id="3.40.50.1380:FF:000001">
    <property type="entry name" value="Bifunctional purine biosynthesis protein PurH"/>
    <property type="match status" value="1"/>
</dbReference>
<dbReference type="SMART" id="SM00798">
    <property type="entry name" value="AICARFT_IMPCHas"/>
    <property type="match status" value="1"/>
</dbReference>
<evidence type="ECO:0000259" key="11">
    <source>
        <dbReference type="PROSITE" id="PS51855"/>
    </source>
</evidence>
<keyword evidence="4 10" id="KW-0808">Transferase</keyword>
<proteinExistence type="inferred from homology"/>
<keyword evidence="13" id="KW-1185">Reference proteome</keyword>